<evidence type="ECO:0000256" key="5">
    <source>
        <dbReference type="ARBA" id="ARBA00022519"/>
    </source>
</evidence>
<sequence>MNNSKQLFFIVLLHLSSSSFAQKNTDVINIACISESIQYNPNKGLLYDTEPKFIGGFSLFFENIYAQIKYPDLAKRMGVEGTVFVEFEVLKKGRINKKSISVIKSVGFDIDDEAIRLIRKKSKWIPATYKGENIDFKFIVPIKFKL</sequence>
<evidence type="ECO:0000256" key="6">
    <source>
        <dbReference type="ARBA" id="ARBA00022692"/>
    </source>
</evidence>
<dbReference type="InterPro" id="IPR037682">
    <property type="entry name" value="TonB_C"/>
</dbReference>
<comment type="similarity">
    <text evidence="2">Belongs to the TonB family.</text>
</comment>
<dbReference type="PROSITE" id="PS52015">
    <property type="entry name" value="TONB_CTD"/>
    <property type="match status" value="1"/>
</dbReference>
<evidence type="ECO:0000256" key="2">
    <source>
        <dbReference type="ARBA" id="ARBA00006555"/>
    </source>
</evidence>
<protein>
    <recommendedName>
        <fullName evidence="10">TonB C-terminal domain-containing protein</fullName>
    </recommendedName>
</protein>
<keyword evidence="4" id="KW-1003">Cell membrane</keyword>
<proteinExistence type="inferred from homology"/>
<dbReference type="Pfam" id="PF03544">
    <property type="entry name" value="TonB_C"/>
    <property type="match status" value="1"/>
</dbReference>
<keyword evidence="9" id="KW-0472">Membrane</keyword>
<dbReference type="Gene3D" id="3.30.1150.10">
    <property type="match status" value="1"/>
</dbReference>
<dbReference type="PANTHER" id="PTHR33446:SF2">
    <property type="entry name" value="PROTEIN TONB"/>
    <property type="match status" value="1"/>
</dbReference>
<dbReference type="InterPro" id="IPR051045">
    <property type="entry name" value="TonB-dependent_transducer"/>
</dbReference>
<evidence type="ECO:0000256" key="9">
    <source>
        <dbReference type="ARBA" id="ARBA00023136"/>
    </source>
</evidence>
<dbReference type="GO" id="GO:0055085">
    <property type="term" value="P:transmembrane transport"/>
    <property type="evidence" value="ECO:0007669"/>
    <property type="project" value="InterPro"/>
</dbReference>
<evidence type="ECO:0000256" key="3">
    <source>
        <dbReference type="ARBA" id="ARBA00022448"/>
    </source>
</evidence>
<evidence type="ECO:0000256" key="4">
    <source>
        <dbReference type="ARBA" id="ARBA00022475"/>
    </source>
</evidence>
<dbReference type="GO" id="GO:0031992">
    <property type="term" value="F:energy transducer activity"/>
    <property type="evidence" value="ECO:0007669"/>
    <property type="project" value="TreeGrafter"/>
</dbReference>
<evidence type="ECO:0000256" key="8">
    <source>
        <dbReference type="ARBA" id="ARBA00022989"/>
    </source>
</evidence>
<feature type="domain" description="TonB C-terminal" evidence="10">
    <location>
        <begin position="55"/>
        <end position="146"/>
    </location>
</feature>
<dbReference type="PANTHER" id="PTHR33446">
    <property type="entry name" value="PROTEIN TONB-RELATED"/>
    <property type="match status" value="1"/>
</dbReference>
<keyword evidence="6" id="KW-0812">Transmembrane</keyword>
<evidence type="ECO:0000259" key="10">
    <source>
        <dbReference type="PROSITE" id="PS52015"/>
    </source>
</evidence>
<keyword evidence="3" id="KW-0813">Transport</keyword>
<evidence type="ECO:0000256" key="1">
    <source>
        <dbReference type="ARBA" id="ARBA00004383"/>
    </source>
</evidence>
<dbReference type="AlphaFoldDB" id="A0A3B0UMH4"/>
<evidence type="ECO:0000313" key="11">
    <source>
        <dbReference type="EMBL" id="VAW25739.1"/>
    </source>
</evidence>
<name>A0A3B0UMH4_9ZZZZ</name>
<gene>
    <name evidence="11" type="ORF">MNBD_BACTEROID06-1259</name>
</gene>
<keyword evidence="8" id="KW-1133">Transmembrane helix</keyword>
<dbReference type="GO" id="GO:0098797">
    <property type="term" value="C:plasma membrane protein complex"/>
    <property type="evidence" value="ECO:0007669"/>
    <property type="project" value="TreeGrafter"/>
</dbReference>
<keyword evidence="5" id="KW-0997">Cell inner membrane</keyword>
<evidence type="ECO:0000256" key="7">
    <source>
        <dbReference type="ARBA" id="ARBA00022927"/>
    </source>
</evidence>
<keyword evidence="7" id="KW-0653">Protein transport</keyword>
<dbReference type="NCBIfam" id="TIGR01352">
    <property type="entry name" value="tonB_Cterm"/>
    <property type="match status" value="1"/>
</dbReference>
<dbReference type="SUPFAM" id="SSF74653">
    <property type="entry name" value="TolA/TonB C-terminal domain"/>
    <property type="match status" value="1"/>
</dbReference>
<dbReference type="GO" id="GO:0015031">
    <property type="term" value="P:protein transport"/>
    <property type="evidence" value="ECO:0007669"/>
    <property type="project" value="UniProtKB-KW"/>
</dbReference>
<organism evidence="11">
    <name type="scientific">hydrothermal vent metagenome</name>
    <dbReference type="NCBI Taxonomy" id="652676"/>
    <lineage>
        <taxon>unclassified sequences</taxon>
        <taxon>metagenomes</taxon>
        <taxon>ecological metagenomes</taxon>
    </lineage>
</organism>
<dbReference type="EMBL" id="UOES01000010">
    <property type="protein sequence ID" value="VAW25739.1"/>
    <property type="molecule type" value="Genomic_DNA"/>
</dbReference>
<accession>A0A3B0UMH4</accession>
<dbReference type="InterPro" id="IPR006260">
    <property type="entry name" value="TonB/TolA_C"/>
</dbReference>
<reference evidence="11" key="1">
    <citation type="submission" date="2018-06" db="EMBL/GenBank/DDBJ databases">
        <authorList>
            <person name="Zhirakovskaya E."/>
        </authorList>
    </citation>
    <scope>NUCLEOTIDE SEQUENCE</scope>
</reference>
<comment type="subcellular location">
    <subcellularLocation>
        <location evidence="1">Cell inner membrane</location>
        <topology evidence="1">Single-pass membrane protein</topology>
        <orientation evidence="1">Periplasmic side</orientation>
    </subcellularLocation>
</comment>